<sequence length="220" mass="24009">MPSFTLTYICLGAAGLAVLAGVGLLSRARNPIQTARKAKAGIAAVAVGVLLFLAAAWYTFRAAQYSYELGDCEDWMSFSDNTTYSNLSATGQDIFRSTLEADGSYYSVQSAPDFEYVTDAIMRTPIEYQGECYAMLAHDAGLGWGIMIVGPIFLLGIVVTTIGLLRIRSGDWSLRLVWLVLLGLVVAWVALHSPWPLLGGVVATLLIGLWLWLRPIERLR</sequence>
<dbReference type="eggNOG" id="arCOG13157">
    <property type="taxonomic scope" value="Archaea"/>
</dbReference>
<keyword evidence="1" id="KW-0812">Transmembrane</keyword>
<dbReference type="AlphaFoldDB" id="C7NSV0"/>
<reference evidence="3 4" key="1">
    <citation type="journal article" date="2009" name="Stand. Genomic Sci.">
        <title>Complete genome sequence of Halorhabdus utahensis type strain (AX-2).</title>
        <authorList>
            <person name="Anderson I."/>
            <person name="Tindall B.J."/>
            <person name="Pomrenke H."/>
            <person name="Goker M."/>
            <person name="Lapidus A."/>
            <person name="Nolan M."/>
            <person name="Copeland A."/>
            <person name="Glavina Del Rio T."/>
            <person name="Chen F."/>
            <person name="Tice H."/>
            <person name="Cheng J.F."/>
            <person name="Lucas S."/>
            <person name="Chertkov O."/>
            <person name="Bruce D."/>
            <person name="Brettin T."/>
            <person name="Detter J.C."/>
            <person name="Han C."/>
            <person name="Goodwin L."/>
            <person name="Land M."/>
            <person name="Hauser L."/>
            <person name="Chang Y.J."/>
            <person name="Jeffries C.D."/>
            <person name="Pitluck S."/>
            <person name="Pati A."/>
            <person name="Mavromatis K."/>
            <person name="Ivanova N."/>
            <person name="Ovchinnikova G."/>
            <person name="Chen A."/>
            <person name="Palaniappan K."/>
            <person name="Chain P."/>
            <person name="Rohde M."/>
            <person name="Bristow J."/>
            <person name="Eisen J.A."/>
            <person name="Markowitz V."/>
            <person name="Hugenholtz P."/>
            <person name="Kyrpides N.C."/>
            <person name="Klenk H.P."/>
        </authorList>
    </citation>
    <scope>NUCLEOTIDE SEQUENCE [LARGE SCALE GENOMIC DNA]</scope>
    <source>
        <strain evidence="4">DSM 12940 / JCM 11049 / AX-2</strain>
    </source>
</reference>
<name>C7NSV0_HALUD</name>
<keyword evidence="1" id="KW-1133">Transmembrane helix</keyword>
<dbReference type="HOGENOM" id="CLU_1253558_0_0_2"/>
<feature type="transmembrane region" description="Helical" evidence="1">
    <location>
        <begin position="40"/>
        <end position="60"/>
    </location>
</feature>
<proteinExistence type="predicted"/>
<dbReference type="GeneID" id="8382841"/>
<dbReference type="Proteomes" id="UP000002071">
    <property type="component" value="Chromosome"/>
</dbReference>
<accession>C7NSV0</accession>
<dbReference type="RefSeq" id="WP_015788342.1">
    <property type="nucleotide sequence ID" value="NC_013158.1"/>
</dbReference>
<evidence type="ECO:0000259" key="2">
    <source>
        <dbReference type="Pfam" id="PF25934"/>
    </source>
</evidence>
<keyword evidence="4" id="KW-1185">Reference proteome</keyword>
<dbReference type="EMBL" id="CP001687">
    <property type="protein sequence ID" value="ACV10761.1"/>
    <property type="molecule type" value="Genomic_DNA"/>
</dbReference>
<organism evidence="3 4">
    <name type="scientific">Halorhabdus utahensis (strain DSM 12940 / JCM 11049 / AX-2)</name>
    <dbReference type="NCBI Taxonomy" id="519442"/>
    <lineage>
        <taxon>Archaea</taxon>
        <taxon>Methanobacteriati</taxon>
        <taxon>Methanobacteriota</taxon>
        <taxon>Stenosarchaea group</taxon>
        <taxon>Halobacteria</taxon>
        <taxon>Halobacteriales</taxon>
        <taxon>Haloarculaceae</taxon>
        <taxon>Halorhabdus</taxon>
    </lineage>
</organism>
<protein>
    <recommendedName>
        <fullName evidence="2">DUF7979 domain-containing protein</fullName>
    </recommendedName>
</protein>
<feature type="transmembrane region" description="Helical" evidence="1">
    <location>
        <begin position="172"/>
        <end position="191"/>
    </location>
</feature>
<evidence type="ECO:0000256" key="1">
    <source>
        <dbReference type="SAM" id="Phobius"/>
    </source>
</evidence>
<evidence type="ECO:0000313" key="4">
    <source>
        <dbReference type="Proteomes" id="UP000002071"/>
    </source>
</evidence>
<dbReference type="KEGG" id="hut:Huta_0574"/>
<dbReference type="Pfam" id="PF25934">
    <property type="entry name" value="DUF7979"/>
    <property type="match status" value="1"/>
</dbReference>
<feature type="transmembrane region" description="Helical" evidence="1">
    <location>
        <begin position="197"/>
        <end position="213"/>
    </location>
</feature>
<feature type="domain" description="DUF7979" evidence="2">
    <location>
        <begin position="79"/>
        <end position="134"/>
    </location>
</feature>
<feature type="transmembrane region" description="Helical" evidence="1">
    <location>
        <begin position="144"/>
        <end position="165"/>
    </location>
</feature>
<dbReference type="InterPro" id="IPR058285">
    <property type="entry name" value="DUF7979"/>
</dbReference>
<dbReference type="OrthoDB" id="330733at2157"/>
<gene>
    <name evidence="3" type="ordered locus">Huta_0574</name>
</gene>
<evidence type="ECO:0000313" key="3">
    <source>
        <dbReference type="EMBL" id="ACV10761.1"/>
    </source>
</evidence>
<keyword evidence="1" id="KW-0472">Membrane</keyword>
<feature type="transmembrane region" description="Helical" evidence="1">
    <location>
        <begin position="6"/>
        <end position="28"/>
    </location>
</feature>